<dbReference type="InterPro" id="IPR036259">
    <property type="entry name" value="MFS_trans_sf"/>
</dbReference>
<reference evidence="9 10" key="1">
    <citation type="journal article" date="2011" name="Proc. Natl. Acad. Sci. U.S.A.">
        <title>Genome and transcriptome analyses of the mountain pine beetle-fungal symbiont Grosmannia clavigera, a lodgepole pine pathogen.</title>
        <authorList>
            <person name="DiGuistini S."/>
            <person name="Wang Y."/>
            <person name="Liao N.Y."/>
            <person name="Taylor G."/>
            <person name="Tanguay P."/>
            <person name="Feau N."/>
            <person name="Henrissat B."/>
            <person name="Chan S.K."/>
            <person name="Hesse-Orce U."/>
            <person name="Alamouti S.M."/>
            <person name="Tsui C.K.M."/>
            <person name="Docking R.T."/>
            <person name="Levasseur A."/>
            <person name="Haridas S."/>
            <person name="Robertson G."/>
            <person name="Birol I."/>
            <person name="Holt R.A."/>
            <person name="Marra M.A."/>
            <person name="Hamelin R.C."/>
            <person name="Hirst M."/>
            <person name="Jones S.J.M."/>
            <person name="Bohlmann J."/>
            <person name="Breuil C."/>
        </authorList>
    </citation>
    <scope>NUCLEOTIDE SEQUENCE [LARGE SCALE GENOMIC DNA]</scope>
    <source>
        <strain evidence="10">kw1407 / UAMH 11150</strain>
    </source>
</reference>
<feature type="transmembrane region" description="Helical" evidence="7">
    <location>
        <begin position="499"/>
        <end position="523"/>
    </location>
</feature>
<evidence type="ECO:0000256" key="5">
    <source>
        <dbReference type="ARBA" id="ARBA00023136"/>
    </source>
</evidence>
<accession>F0XH98</accession>
<dbReference type="eggNOG" id="KOG2533">
    <property type="taxonomic scope" value="Eukaryota"/>
</dbReference>
<sequence>MLRPQDWTSRRLGRRAEDGRIRHATLAAGRMAVSAKCSGLWTFCPLSALADWRLIGLFSHLFAAYDMATHKTGDDAELSDSVEMAAAAAADGQQQRTWRQRVLAVVWDSLDKPAVERRLVAKLDWILLSYVCLAYFVKYLDQTNVANAYVSGMKEELGLGGNDLNLLTTVWTAGYVVGQVPSQLVMTRVPARLWLPALELGWSAGTAAVAGARDRHVILGLRFVIGLLEASAYPGVMTLLGSWYRPEELAKRACLFQASSSVAQMVGGYVQAGLYAHLDGARGLAAWRWLFVLDGLLGLPVALYGFVAVPDSPSTTRAYWLRPAERASTLQSLANLFREWPVYLFTASFVCYIQATRVYAYFGVWLKATHRFSVEQVNEIPTAGFGFLVVCTLLAAWTSDGLQARWPVVVALASVSFVGAVVLAVSVHRPADSQNWGAVVAGFLLTYVTTASAGIYMAYMSEVFAYNGLHRAVAIALADTVAYVFVAWLPLVVFDAAEAPYFAVGYTVTAVFLVLQIGTILLVPVARRRWPVGQYEEGCADSEAVVVHSKTTV</sequence>
<comment type="subcellular location">
    <subcellularLocation>
        <location evidence="1">Membrane</location>
        <topology evidence="1">Multi-pass membrane protein</topology>
    </subcellularLocation>
</comment>
<feature type="transmembrane region" description="Helical" evidence="7">
    <location>
        <begin position="223"/>
        <end position="244"/>
    </location>
</feature>
<protein>
    <submittedName>
        <fullName evidence="9">Major facilitator superfamily transporter</fullName>
    </submittedName>
</protein>
<dbReference type="Gene3D" id="1.20.1250.20">
    <property type="entry name" value="MFS general substrate transporter like domains"/>
    <property type="match status" value="2"/>
</dbReference>
<feature type="transmembrane region" description="Helical" evidence="7">
    <location>
        <begin position="472"/>
        <end position="493"/>
    </location>
</feature>
<dbReference type="GeneID" id="25976277"/>
<evidence type="ECO:0000256" key="6">
    <source>
        <dbReference type="ARBA" id="ARBA00037968"/>
    </source>
</evidence>
<dbReference type="PROSITE" id="PS50850">
    <property type="entry name" value="MFS"/>
    <property type="match status" value="1"/>
</dbReference>
<keyword evidence="3 7" id="KW-0812">Transmembrane</keyword>
<dbReference type="GO" id="GO:0022857">
    <property type="term" value="F:transmembrane transporter activity"/>
    <property type="evidence" value="ECO:0007669"/>
    <property type="project" value="InterPro"/>
</dbReference>
<evidence type="ECO:0000256" key="4">
    <source>
        <dbReference type="ARBA" id="ARBA00022989"/>
    </source>
</evidence>
<evidence type="ECO:0000256" key="3">
    <source>
        <dbReference type="ARBA" id="ARBA00022692"/>
    </source>
</evidence>
<feature type="transmembrane region" description="Helical" evidence="7">
    <location>
        <begin position="380"/>
        <end position="399"/>
    </location>
</feature>
<evidence type="ECO:0000256" key="2">
    <source>
        <dbReference type="ARBA" id="ARBA00022448"/>
    </source>
</evidence>
<comment type="similarity">
    <text evidence="6">Belongs to the major facilitator superfamily. Allantoate permease family.</text>
</comment>
<keyword evidence="10" id="KW-1185">Reference proteome</keyword>
<evidence type="ECO:0000313" key="10">
    <source>
        <dbReference type="Proteomes" id="UP000007796"/>
    </source>
</evidence>
<dbReference type="HOGENOM" id="CLU_001265_4_2_1"/>
<name>F0XH98_GROCL</name>
<feature type="transmembrane region" description="Helical" evidence="7">
    <location>
        <begin position="406"/>
        <end position="427"/>
    </location>
</feature>
<evidence type="ECO:0000256" key="1">
    <source>
        <dbReference type="ARBA" id="ARBA00004141"/>
    </source>
</evidence>
<dbReference type="PANTHER" id="PTHR43791:SF39">
    <property type="entry name" value="TRANSPORTER LIZ1_SEO1, PUTATIVE (AFU_ORTHOLOGUE AFUA_3G00980)-RELATED"/>
    <property type="match status" value="1"/>
</dbReference>
<keyword evidence="2" id="KW-0813">Transport</keyword>
<dbReference type="STRING" id="655863.F0XH98"/>
<dbReference type="AlphaFoldDB" id="F0XH98"/>
<dbReference type="RefSeq" id="XP_014172755.1">
    <property type="nucleotide sequence ID" value="XM_014317280.1"/>
</dbReference>
<feature type="transmembrane region" description="Helical" evidence="7">
    <location>
        <begin position="439"/>
        <end position="460"/>
    </location>
</feature>
<evidence type="ECO:0000313" key="9">
    <source>
        <dbReference type="EMBL" id="EFX03273.1"/>
    </source>
</evidence>
<feature type="domain" description="Major facilitator superfamily (MFS) profile" evidence="8">
    <location>
        <begin position="127"/>
        <end position="527"/>
    </location>
</feature>
<keyword evidence="5 7" id="KW-0472">Membrane</keyword>
<dbReference type="Proteomes" id="UP000007796">
    <property type="component" value="Unassembled WGS sequence"/>
</dbReference>
<dbReference type="SUPFAM" id="SSF103473">
    <property type="entry name" value="MFS general substrate transporter"/>
    <property type="match status" value="1"/>
</dbReference>
<dbReference type="Pfam" id="PF07690">
    <property type="entry name" value="MFS_1"/>
    <property type="match status" value="1"/>
</dbReference>
<feature type="transmembrane region" description="Helical" evidence="7">
    <location>
        <begin position="340"/>
        <end position="360"/>
    </location>
</feature>
<organism evidence="10">
    <name type="scientific">Grosmannia clavigera (strain kw1407 / UAMH 11150)</name>
    <name type="common">Blue stain fungus</name>
    <name type="synonym">Graphiocladiella clavigera</name>
    <dbReference type="NCBI Taxonomy" id="655863"/>
    <lineage>
        <taxon>Eukaryota</taxon>
        <taxon>Fungi</taxon>
        <taxon>Dikarya</taxon>
        <taxon>Ascomycota</taxon>
        <taxon>Pezizomycotina</taxon>
        <taxon>Sordariomycetes</taxon>
        <taxon>Sordariomycetidae</taxon>
        <taxon>Ophiostomatales</taxon>
        <taxon>Ophiostomataceae</taxon>
        <taxon>Leptographium</taxon>
    </lineage>
</organism>
<keyword evidence="4 7" id="KW-1133">Transmembrane helix</keyword>
<dbReference type="InParanoid" id="F0XH98"/>
<feature type="transmembrane region" description="Helical" evidence="7">
    <location>
        <begin position="286"/>
        <end position="307"/>
    </location>
</feature>
<evidence type="ECO:0000256" key="7">
    <source>
        <dbReference type="SAM" id="Phobius"/>
    </source>
</evidence>
<dbReference type="PANTHER" id="PTHR43791">
    <property type="entry name" value="PERMEASE-RELATED"/>
    <property type="match status" value="1"/>
</dbReference>
<dbReference type="EMBL" id="GL629769">
    <property type="protein sequence ID" value="EFX03273.1"/>
    <property type="molecule type" value="Genomic_DNA"/>
</dbReference>
<dbReference type="FunFam" id="1.20.1250.20:FF:000065">
    <property type="entry name" value="Putative MFS pantothenate transporter"/>
    <property type="match status" value="1"/>
</dbReference>
<dbReference type="OrthoDB" id="3639251at2759"/>
<gene>
    <name evidence="9" type="ORF">CMQ_3202</name>
</gene>
<dbReference type="InterPro" id="IPR020846">
    <property type="entry name" value="MFS_dom"/>
</dbReference>
<dbReference type="InterPro" id="IPR011701">
    <property type="entry name" value="MFS"/>
</dbReference>
<proteinExistence type="inferred from homology"/>
<dbReference type="GO" id="GO:0016020">
    <property type="term" value="C:membrane"/>
    <property type="evidence" value="ECO:0007669"/>
    <property type="project" value="UniProtKB-SubCell"/>
</dbReference>
<evidence type="ECO:0000259" key="8">
    <source>
        <dbReference type="PROSITE" id="PS50850"/>
    </source>
</evidence>